<keyword evidence="2" id="KW-0645">Protease</keyword>
<proteinExistence type="predicted"/>
<name>A0A0F9F073_9ZZZZ</name>
<accession>A0A0F9F073</accession>
<gene>
    <name evidence="5" type="ORF">LCGC14_2303230</name>
</gene>
<organism evidence="5">
    <name type="scientific">marine sediment metagenome</name>
    <dbReference type="NCBI Taxonomy" id="412755"/>
    <lineage>
        <taxon>unclassified sequences</taxon>
        <taxon>metagenomes</taxon>
        <taxon>ecological metagenomes</taxon>
    </lineage>
</organism>
<reference evidence="5" key="1">
    <citation type="journal article" date="2015" name="Nature">
        <title>Complex archaea that bridge the gap between prokaryotes and eukaryotes.</title>
        <authorList>
            <person name="Spang A."/>
            <person name="Saw J.H."/>
            <person name="Jorgensen S.L."/>
            <person name="Zaremba-Niedzwiedzka K."/>
            <person name="Martijn J."/>
            <person name="Lind A.E."/>
            <person name="van Eijk R."/>
            <person name="Schleper C."/>
            <person name="Guy L."/>
            <person name="Ettema T.J."/>
        </authorList>
    </citation>
    <scope>NUCLEOTIDE SEQUENCE</scope>
</reference>
<evidence type="ECO:0000256" key="1">
    <source>
        <dbReference type="ARBA" id="ARBA00022612"/>
    </source>
</evidence>
<dbReference type="Pfam" id="PF04586">
    <property type="entry name" value="Peptidase_S78"/>
    <property type="match status" value="1"/>
</dbReference>
<dbReference type="GO" id="GO:0006508">
    <property type="term" value="P:proteolysis"/>
    <property type="evidence" value="ECO:0007669"/>
    <property type="project" value="UniProtKB-KW"/>
</dbReference>
<protein>
    <recommendedName>
        <fullName evidence="4">Prohead serine protease domain-containing protein</fullName>
    </recommendedName>
</protein>
<keyword evidence="1" id="KW-1188">Viral release from host cell</keyword>
<evidence type="ECO:0000256" key="3">
    <source>
        <dbReference type="ARBA" id="ARBA00022801"/>
    </source>
</evidence>
<sequence>MPNKRKDGNMRVPSIDEILSDAFCAFDYDDILSKPFENEHAARIKSPNLYKRFRRENDKLGSGVHAIWGVRKDNDVVEIQAIRFSRTRFTAAQARKWLKDHDYSPVLFEEATGKGKTVYAGDDAAEKEGERSTDMAKAAAGIDKTAGTVAGERELNRGATYQRPLGADGTYIQMKAKTPTSRRGSVEGYLSAFNVIDHQGDVVRPGAFTKSIAERGQAGKIPLMVRHFAAGGDILDCVGTITELKEDDYGLWFSAEFHPDQRSQDVRDKTTT</sequence>
<evidence type="ECO:0000259" key="4">
    <source>
        <dbReference type="Pfam" id="PF04586"/>
    </source>
</evidence>
<dbReference type="AlphaFoldDB" id="A0A0F9F073"/>
<dbReference type="InterPro" id="IPR054613">
    <property type="entry name" value="Peptidase_S78_dom"/>
</dbReference>
<keyword evidence="3" id="KW-0378">Hydrolase</keyword>
<feature type="domain" description="Prohead serine protease" evidence="4">
    <location>
        <begin position="175"/>
        <end position="264"/>
    </location>
</feature>
<feature type="non-terminal residue" evidence="5">
    <location>
        <position position="272"/>
    </location>
</feature>
<dbReference type="GO" id="GO:0008233">
    <property type="term" value="F:peptidase activity"/>
    <property type="evidence" value="ECO:0007669"/>
    <property type="project" value="UniProtKB-KW"/>
</dbReference>
<evidence type="ECO:0000313" key="5">
    <source>
        <dbReference type="EMBL" id="KKL50665.1"/>
    </source>
</evidence>
<dbReference type="EMBL" id="LAZR01032517">
    <property type="protein sequence ID" value="KKL50665.1"/>
    <property type="molecule type" value="Genomic_DNA"/>
</dbReference>
<evidence type="ECO:0000256" key="2">
    <source>
        <dbReference type="ARBA" id="ARBA00022670"/>
    </source>
</evidence>
<comment type="caution">
    <text evidence="5">The sequence shown here is derived from an EMBL/GenBank/DDBJ whole genome shotgun (WGS) entry which is preliminary data.</text>
</comment>